<keyword evidence="2" id="KW-1185">Reference proteome</keyword>
<dbReference type="PANTHER" id="PTHR31264:SF7">
    <property type="entry name" value="F-BOX DOMAIN CONTAINING PROTEIN, EXPRESSED"/>
    <property type="match status" value="1"/>
</dbReference>
<organism evidence="1 2">
    <name type="scientific">Eleusine coracana subsp. coracana</name>
    <dbReference type="NCBI Taxonomy" id="191504"/>
    <lineage>
        <taxon>Eukaryota</taxon>
        <taxon>Viridiplantae</taxon>
        <taxon>Streptophyta</taxon>
        <taxon>Embryophyta</taxon>
        <taxon>Tracheophyta</taxon>
        <taxon>Spermatophyta</taxon>
        <taxon>Magnoliopsida</taxon>
        <taxon>Liliopsida</taxon>
        <taxon>Poales</taxon>
        <taxon>Poaceae</taxon>
        <taxon>PACMAD clade</taxon>
        <taxon>Chloridoideae</taxon>
        <taxon>Cynodonteae</taxon>
        <taxon>Eleusininae</taxon>
        <taxon>Eleusine</taxon>
    </lineage>
</organism>
<reference evidence="1" key="1">
    <citation type="journal article" date="2018" name="DNA Res.">
        <title>Multiple hybrid de novo genome assembly of finger millet, an orphan allotetraploid crop.</title>
        <authorList>
            <person name="Hatakeyama M."/>
            <person name="Aluri S."/>
            <person name="Balachadran M.T."/>
            <person name="Sivarajan S.R."/>
            <person name="Patrignani A."/>
            <person name="Gruter S."/>
            <person name="Poveda L."/>
            <person name="Shimizu-Inatsugi R."/>
            <person name="Baeten J."/>
            <person name="Francoijs K.J."/>
            <person name="Nataraja K.N."/>
            <person name="Reddy Y.A.N."/>
            <person name="Phadnis S."/>
            <person name="Ravikumar R.L."/>
            <person name="Schlapbach R."/>
            <person name="Sreeman S.M."/>
            <person name="Shimizu K.K."/>
        </authorList>
    </citation>
    <scope>NUCLEOTIDE SEQUENCE</scope>
</reference>
<dbReference type="Proteomes" id="UP001054889">
    <property type="component" value="Unassembled WGS sequence"/>
</dbReference>
<gene>
    <name evidence="1" type="primary">ga11889</name>
    <name evidence="1" type="ORF">PR202_ga11889</name>
</gene>
<dbReference type="EMBL" id="BQKI01000005">
    <property type="protein sequence ID" value="GJM95181.1"/>
    <property type="molecule type" value="Genomic_DNA"/>
</dbReference>
<evidence type="ECO:0000313" key="1">
    <source>
        <dbReference type="EMBL" id="GJM95181.1"/>
    </source>
</evidence>
<proteinExistence type="predicted"/>
<comment type="caution">
    <text evidence="1">The sequence shown here is derived from an EMBL/GenBank/DDBJ whole genome shotgun (WGS) entry which is preliminary data.</text>
</comment>
<evidence type="ECO:0000313" key="2">
    <source>
        <dbReference type="Proteomes" id="UP001054889"/>
    </source>
</evidence>
<dbReference type="PANTHER" id="PTHR31264">
    <property type="entry name" value="OS07G0554500 PROTEIN-RELATED"/>
    <property type="match status" value="1"/>
</dbReference>
<reference evidence="1" key="2">
    <citation type="submission" date="2021-12" db="EMBL/GenBank/DDBJ databases">
        <title>Resequencing data analysis of finger millet.</title>
        <authorList>
            <person name="Hatakeyama M."/>
            <person name="Aluri S."/>
            <person name="Balachadran M.T."/>
            <person name="Sivarajan S.R."/>
            <person name="Poveda L."/>
            <person name="Shimizu-Inatsugi R."/>
            <person name="Schlapbach R."/>
            <person name="Sreeman S.M."/>
            <person name="Shimizu K.K."/>
        </authorList>
    </citation>
    <scope>NUCLEOTIDE SEQUENCE</scope>
</reference>
<accession>A0AAV5CAT0</accession>
<sequence>MATLPDDVLEATFLRLDDMADLARAAATCTGLLPPHHHHPRLPPPLRIRTFIFCSVTGQWRWLASFGTARYKWMKAAVLMLDRSYARGCFFWTPYREEVMLVLDTTRHPTSFSVVDLPPQISKVCEKIVVDVGEQGKIGLLVLGGWMLDLYTKQATTTTRKGNGGDATGKEEEWRHEKAIPWPPQVSFPDYRCKFAGAADGYVLLMFSVSPWCRAVSRKKRDVQYFTLDLKTFRMERITARKTGRIV</sequence>
<protein>
    <recommendedName>
        <fullName evidence="3">F-box domain-containing protein</fullName>
    </recommendedName>
</protein>
<name>A0AAV5CAT0_ELECO</name>
<dbReference type="AlphaFoldDB" id="A0AAV5CAT0"/>
<evidence type="ECO:0008006" key="3">
    <source>
        <dbReference type="Google" id="ProtNLM"/>
    </source>
</evidence>